<organism evidence="1 2">
    <name type="scientific">Blautia obeum</name>
    <dbReference type="NCBI Taxonomy" id="40520"/>
    <lineage>
        <taxon>Bacteria</taxon>
        <taxon>Bacillati</taxon>
        <taxon>Bacillota</taxon>
        <taxon>Clostridia</taxon>
        <taxon>Lachnospirales</taxon>
        <taxon>Lachnospiraceae</taxon>
        <taxon>Blautia</taxon>
    </lineage>
</organism>
<dbReference type="Gene3D" id="3.90.105.50">
    <property type="match status" value="1"/>
</dbReference>
<sequence>METLGRNSRRDSNTVPLWHRYALTITEAAKVFGIGEKQIRHMIQEPGCSYVMYVGRKALIKREPFEEFLKTVVYL</sequence>
<comment type="caution">
    <text evidence="1">The sequence shown here is derived from an EMBL/GenBank/DDBJ whole genome shotgun (WGS) entry which is preliminary data.</text>
</comment>
<dbReference type="NCBIfam" id="TIGR01764">
    <property type="entry name" value="excise"/>
    <property type="match status" value="1"/>
</dbReference>
<dbReference type="RefSeq" id="WP_118437836.1">
    <property type="nucleotide sequence ID" value="NZ_JAQEBC010000002.1"/>
</dbReference>
<evidence type="ECO:0000313" key="2">
    <source>
        <dbReference type="Proteomes" id="UP000283928"/>
    </source>
</evidence>
<protein>
    <submittedName>
        <fullName evidence="1">Helix-turn-helix domain-containing protein</fullName>
    </submittedName>
</protein>
<name>A0A414K4X3_9FIRM</name>
<gene>
    <name evidence="1" type="ORF">DW723_16940</name>
</gene>
<dbReference type="EMBL" id="QSKO01000042">
    <property type="protein sequence ID" value="RHE69275.1"/>
    <property type="molecule type" value="Genomic_DNA"/>
</dbReference>
<dbReference type="InterPro" id="IPR015122">
    <property type="entry name" value="Tn916-Xis"/>
</dbReference>
<evidence type="ECO:0000313" key="1">
    <source>
        <dbReference type="EMBL" id="RHE69275.1"/>
    </source>
</evidence>
<accession>A0A414K4X3</accession>
<dbReference type="GO" id="GO:0003677">
    <property type="term" value="F:DNA binding"/>
    <property type="evidence" value="ECO:0007669"/>
    <property type="project" value="InterPro"/>
</dbReference>
<dbReference type="Pfam" id="PF09035">
    <property type="entry name" value="Tn916-Xis"/>
    <property type="match status" value="1"/>
</dbReference>
<dbReference type="InterPro" id="IPR010093">
    <property type="entry name" value="SinI_DNA-bd"/>
</dbReference>
<dbReference type="InterPro" id="IPR038148">
    <property type="entry name" value="Tn1545/Tn916_Xis"/>
</dbReference>
<dbReference type="AlphaFoldDB" id="A0A414K4X3"/>
<reference evidence="1 2" key="1">
    <citation type="submission" date="2018-08" db="EMBL/GenBank/DDBJ databases">
        <title>A genome reference for cultivated species of the human gut microbiota.</title>
        <authorList>
            <person name="Zou Y."/>
            <person name="Xue W."/>
            <person name="Luo G."/>
        </authorList>
    </citation>
    <scope>NUCLEOTIDE SEQUENCE [LARGE SCALE GENOMIC DNA]</scope>
    <source>
        <strain evidence="1 2">AM27-32LB</strain>
    </source>
</reference>
<dbReference type="Proteomes" id="UP000283928">
    <property type="component" value="Unassembled WGS sequence"/>
</dbReference>
<proteinExistence type="predicted"/>